<dbReference type="InterPro" id="IPR033122">
    <property type="entry name" value="LETM1-like_RBD"/>
</dbReference>
<name>A0A8J4XNG9_CHIOP</name>
<evidence type="ECO:0000256" key="4">
    <source>
        <dbReference type="ARBA" id="ARBA00022989"/>
    </source>
</evidence>
<evidence type="ECO:0000256" key="6">
    <source>
        <dbReference type="ARBA" id="ARBA00023136"/>
    </source>
</evidence>
<keyword evidence="3" id="KW-0999">Mitochondrion inner membrane</keyword>
<dbReference type="GO" id="GO:0030003">
    <property type="term" value="P:intracellular monoatomic cation homeostasis"/>
    <property type="evidence" value="ECO:0007669"/>
    <property type="project" value="TreeGrafter"/>
</dbReference>
<keyword evidence="11" id="KW-1185">Reference proteome</keyword>
<evidence type="ECO:0000256" key="1">
    <source>
        <dbReference type="ARBA" id="ARBA00004434"/>
    </source>
</evidence>
<keyword evidence="5 7" id="KW-0496">Mitochondrion</keyword>
<organism evidence="10 11">
    <name type="scientific">Chionoecetes opilio</name>
    <name type="common">Atlantic snow crab</name>
    <name type="synonym">Cancer opilio</name>
    <dbReference type="NCBI Taxonomy" id="41210"/>
    <lineage>
        <taxon>Eukaryota</taxon>
        <taxon>Metazoa</taxon>
        <taxon>Ecdysozoa</taxon>
        <taxon>Arthropoda</taxon>
        <taxon>Crustacea</taxon>
        <taxon>Multicrustacea</taxon>
        <taxon>Malacostraca</taxon>
        <taxon>Eumalacostraca</taxon>
        <taxon>Eucarida</taxon>
        <taxon>Decapoda</taxon>
        <taxon>Pleocyemata</taxon>
        <taxon>Brachyura</taxon>
        <taxon>Eubrachyura</taxon>
        <taxon>Majoidea</taxon>
        <taxon>Majidae</taxon>
        <taxon>Chionoecetes</taxon>
    </lineage>
</organism>
<dbReference type="PANTHER" id="PTHR14009">
    <property type="entry name" value="LEUCINE ZIPPER-EF-HAND CONTAINING TRANSMEMBRANE PROTEIN"/>
    <property type="match status" value="1"/>
</dbReference>
<evidence type="ECO:0000256" key="5">
    <source>
        <dbReference type="ARBA" id="ARBA00023128"/>
    </source>
</evidence>
<dbReference type="OrthoDB" id="624114at2759"/>
<evidence type="ECO:0000313" key="10">
    <source>
        <dbReference type="EMBL" id="KAG0710574.1"/>
    </source>
</evidence>
<evidence type="ECO:0000259" key="9">
    <source>
        <dbReference type="PROSITE" id="PS51758"/>
    </source>
</evidence>
<feature type="domain" description="Letm1 RBD" evidence="9">
    <location>
        <begin position="1"/>
        <end position="136"/>
    </location>
</feature>
<feature type="coiled-coil region" evidence="8">
    <location>
        <begin position="213"/>
        <end position="257"/>
    </location>
</feature>
<keyword evidence="4" id="KW-1133">Transmembrane helix</keyword>
<dbReference type="PROSITE" id="PS51758">
    <property type="entry name" value="LETM1_RBD"/>
    <property type="match status" value="1"/>
</dbReference>
<evidence type="ECO:0000256" key="7">
    <source>
        <dbReference type="PROSITE-ProRule" id="PRU01094"/>
    </source>
</evidence>
<keyword evidence="8" id="KW-0175">Coiled coil</keyword>
<keyword evidence="2" id="KW-0812">Transmembrane</keyword>
<dbReference type="Proteomes" id="UP000770661">
    <property type="component" value="Unassembled WGS sequence"/>
</dbReference>
<dbReference type="EMBL" id="JACEEZ010024063">
    <property type="protein sequence ID" value="KAG0710574.1"/>
    <property type="molecule type" value="Genomic_DNA"/>
</dbReference>
<feature type="coiled-coil region" evidence="8">
    <location>
        <begin position="85"/>
        <end position="126"/>
    </location>
</feature>
<evidence type="ECO:0000313" key="11">
    <source>
        <dbReference type="Proteomes" id="UP000770661"/>
    </source>
</evidence>
<dbReference type="GO" id="GO:0005743">
    <property type="term" value="C:mitochondrial inner membrane"/>
    <property type="evidence" value="ECO:0007669"/>
    <property type="project" value="UniProtKB-SubCell"/>
</dbReference>
<reference evidence="10" key="1">
    <citation type="submission" date="2020-07" db="EMBL/GenBank/DDBJ databases">
        <title>The High-quality genome of the commercially important snow crab, Chionoecetes opilio.</title>
        <authorList>
            <person name="Jeong J.-H."/>
            <person name="Ryu S."/>
        </authorList>
    </citation>
    <scope>NUCLEOTIDE SEQUENCE</scope>
    <source>
        <strain evidence="10">MADBK_172401_WGS</strain>
        <tissue evidence="10">Digestive gland</tissue>
    </source>
</reference>
<dbReference type="AlphaFoldDB" id="A0A8J4XNG9"/>
<protein>
    <submittedName>
        <fullName evidence="10">Mitochondrial proton/calcium exchanger protein</fullName>
    </submittedName>
</protein>
<dbReference type="PANTHER" id="PTHR14009:SF1">
    <property type="entry name" value="MITOCHONDRIAL PROTON_CALCIUM EXCHANGER PROTEIN"/>
    <property type="match status" value="1"/>
</dbReference>
<dbReference type="InterPro" id="IPR044202">
    <property type="entry name" value="LETM1/MDM38-like"/>
</dbReference>
<accession>A0A8J4XNG9</accession>
<sequence>MRAYGMSEERLRLQLTQWLELSLTEKVPPSLLLLSRTLYLPETVRASDTLGATISSLPEEVATRTKAAIGKREGKIDNLTRLEVIQSEERKIAEDKKELKMLQEENKQKLAKKKATEDALKAAEETSAEIIPPEVDMSQLPLSTNKILSEGVKVTMATVSASGEVKQEASAEELIDKAPILIDKAEVLSEGMPKPSPEPAVSTEQALLTSEDLRDVEEAIENLGVEKRKLIIEEQELAELKGEMADYQEDIEDFRKVRNGAIIVHLRALVES</sequence>
<evidence type="ECO:0000256" key="2">
    <source>
        <dbReference type="ARBA" id="ARBA00022692"/>
    </source>
</evidence>
<dbReference type="GO" id="GO:0043022">
    <property type="term" value="F:ribosome binding"/>
    <property type="evidence" value="ECO:0007669"/>
    <property type="project" value="InterPro"/>
</dbReference>
<keyword evidence="6" id="KW-0472">Membrane</keyword>
<comment type="subcellular location">
    <subcellularLocation>
        <location evidence="1">Mitochondrion inner membrane</location>
        <topology evidence="1">Single-pass membrane protein</topology>
    </subcellularLocation>
</comment>
<evidence type="ECO:0000256" key="3">
    <source>
        <dbReference type="ARBA" id="ARBA00022792"/>
    </source>
</evidence>
<comment type="caution">
    <text evidence="10">The sequence shown here is derived from an EMBL/GenBank/DDBJ whole genome shotgun (WGS) entry which is preliminary data.</text>
</comment>
<proteinExistence type="predicted"/>
<dbReference type="Pfam" id="PF07766">
    <property type="entry name" value="LETM1_RBD"/>
    <property type="match status" value="1"/>
</dbReference>
<evidence type="ECO:0000256" key="8">
    <source>
        <dbReference type="SAM" id="Coils"/>
    </source>
</evidence>
<gene>
    <name evidence="10" type="primary">Letm1</name>
    <name evidence="10" type="ORF">GWK47_022526</name>
</gene>